<accession>A0ABU2FJK7</accession>
<evidence type="ECO:0000313" key="1">
    <source>
        <dbReference type="EMBL" id="MDS0261890.1"/>
    </source>
</evidence>
<proteinExistence type="predicted"/>
<protein>
    <submittedName>
        <fullName evidence="1">Uncharacterized protein</fullName>
    </submittedName>
</protein>
<comment type="caution">
    <text evidence="1">The sequence shown here is derived from an EMBL/GenBank/DDBJ whole genome shotgun (WGS) entry which is preliminary data.</text>
</comment>
<keyword evidence="2" id="KW-1185">Reference proteome</keyword>
<organism evidence="1 2">
    <name type="scientific">Haloarcula saliterrae</name>
    <dbReference type="NCBI Taxonomy" id="2950534"/>
    <lineage>
        <taxon>Archaea</taxon>
        <taxon>Methanobacteriati</taxon>
        <taxon>Methanobacteriota</taxon>
        <taxon>Stenosarchaea group</taxon>
        <taxon>Halobacteria</taxon>
        <taxon>Halobacteriales</taxon>
        <taxon>Haloarculaceae</taxon>
        <taxon>Haloarcula</taxon>
    </lineage>
</organism>
<sequence length="339" mass="38121">MAATKLIPYKVQLHRQGEPDDLWNLQDLGQYETHIQRDITSMESGSTPVDADTFAELFTAFCDEQEGSLADLGERFDQFDNVTLEVSEEWAADEQVVEGNLYLGNYGVARNLVDRQSGVRQERGRDVDTSEEKPLYFMAYMPRGNPTTAYIILERSRRYGLKKPIHWAFADWVQNAYADELGVSMKPVTTPAIFEKLEDADRTTRLRLEKERRPADLHDAFGPVFDQSEMRQAIEFRPSSGGDMGVVVDELRAWYESEDDAFEEIDGVAYNNVKLTVETDGSEETISLTKGEAPVRKTVDLDSVAEEADLPVLSEMSRTAHGFLTTVTGGETGTTSLFE</sequence>
<reference evidence="1 2" key="1">
    <citation type="submission" date="2022-06" db="EMBL/GenBank/DDBJ databases">
        <title>Haloarcula sp. a new haloarchaeum isolate from saline soil.</title>
        <authorList>
            <person name="Strakova D."/>
            <person name="Galisteo C."/>
            <person name="Sanchez-Porro C."/>
            <person name="Ventosa A."/>
        </authorList>
    </citation>
    <scope>NUCLEOTIDE SEQUENCE [LARGE SCALE GENOMIC DNA]</scope>
    <source>
        <strain evidence="1 2">S1CR25-12</strain>
    </source>
</reference>
<evidence type="ECO:0000313" key="2">
    <source>
        <dbReference type="Proteomes" id="UP001259659"/>
    </source>
</evidence>
<dbReference type="RefSeq" id="WP_310921740.1">
    <property type="nucleotide sequence ID" value="NZ_JAMQON010000009.1"/>
</dbReference>
<gene>
    <name evidence="1" type="ORF">NDI56_21015</name>
</gene>
<dbReference type="Proteomes" id="UP001259659">
    <property type="component" value="Unassembled WGS sequence"/>
</dbReference>
<dbReference type="EMBL" id="JAMQON010000009">
    <property type="protein sequence ID" value="MDS0261890.1"/>
    <property type="molecule type" value="Genomic_DNA"/>
</dbReference>
<name>A0ABU2FJK7_9EURY</name>